<dbReference type="PANTHER" id="PTHR35755:SF1">
    <property type="entry name" value="TRANSMEMBRANE PROTEIN"/>
    <property type="match status" value="1"/>
</dbReference>
<keyword evidence="1" id="KW-0812">Transmembrane</keyword>
<evidence type="ECO:0000256" key="1">
    <source>
        <dbReference type="SAM" id="Phobius"/>
    </source>
</evidence>
<dbReference type="Gramene" id="Pp3c12_22870V3.1">
    <property type="protein sequence ID" value="Pp3c12_22870V3.1"/>
    <property type="gene ID" value="Pp3c12_22870"/>
</dbReference>
<dbReference type="EMBL" id="ABEU02000012">
    <property type="protein sequence ID" value="PNR44242.1"/>
    <property type="molecule type" value="Genomic_DNA"/>
</dbReference>
<keyword evidence="4" id="KW-1185">Reference proteome</keyword>
<dbReference type="PANTHER" id="PTHR35755">
    <property type="entry name" value="PROTEIN, PUTATIVE-RELATED"/>
    <property type="match status" value="1"/>
</dbReference>
<evidence type="ECO:0000313" key="4">
    <source>
        <dbReference type="Proteomes" id="UP000006727"/>
    </source>
</evidence>
<accession>A0A2K1JRT4</accession>
<evidence type="ECO:0000313" key="3">
    <source>
        <dbReference type="EnsemblPlants" id="Pp3c12_22870V3.1"/>
    </source>
</evidence>
<dbReference type="EnsemblPlants" id="Pp3c12_22870V3.2">
    <property type="protein sequence ID" value="Pp3c12_22870V3.2"/>
    <property type="gene ID" value="Pp3c12_22870"/>
</dbReference>
<gene>
    <name evidence="2" type="ORF">PHYPA_016626</name>
</gene>
<dbReference type="InParanoid" id="A0A2K1JRT4"/>
<evidence type="ECO:0000313" key="2">
    <source>
        <dbReference type="EMBL" id="PNR44242.1"/>
    </source>
</evidence>
<protein>
    <recommendedName>
        <fullName evidence="5">Transmembrane protein</fullName>
    </recommendedName>
</protein>
<dbReference type="AlphaFoldDB" id="A0A2K1JRT4"/>
<dbReference type="Proteomes" id="UP000006727">
    <property type="component" value="Chromosome 12"/>
</dbReference>
<dbReference type="EnsemblPlants" id="Pp3c12_22870V3.1">
    <property type="protein sequence ID" value="Pp3c12_22870V3.1"/>
    <property type="gene ID" value="Pp3c12_22870"/>
</dbReference>
<reference evidence="2 4" key="2">
    <citation type="journal article" date="2018" name="Plant J.">
        <title>The Physcomitrella patens chromosome-scale assembly reveals moss genome structure and evolution.</title>
        <authorList>
            <person name="Lang D."/>
            <person name="Ullrich K.K."/>
            <person name="Murat F."/>
            <person name="Fuchs J."/>
            <person name="Jenkins J."/>
            <person name="Haas F.B."/>
            <person name="Piednoel M."/>
            <person name="Gundlach H."/>
            <person name="Van Bel M."/>
            <person name="Meyberg R."/>
            <person name="Vives C."/>
            <person name="Morata J."/>
            <person name="Symeonidi A."/>
            <person name="Hiss M."/>
            <person name="Muchero W."/>
            <person name="Kamisugi Y."/>
            <person name="Saleh O."/>
            <person name="Blanc G."/>
            <person name="Decker E.L."/>
            <person name="van Gessel N."/>
            <person name="Grimwood J."/>
            <person name="Hayes R.D."/>
            <person name="Graham S.W."/>
            <person name="Gunter L.E."/>
            <person name="McDaniel S.F."/>
            <person name="Hoernstein S.N.W."/>
            <person name="Larsson A."/>
            <person name="Li F.W."/>
            <person name="Perroud P.F."/>
            <person name="Phillips J."/>
            <person name="Ranjan P."/>
            <person name="Rokshar D.S."/>
            <person name="Rothfels C.J."/>
            <person name="Schneider L."/>
            <person name="Shu S."/>
            <person name="Stevenson D.W."/>
            <person name="Thummler F."/>
            <person name="Tillich M."/>
            <person name="Villarreal Aguilar J.C."/>
            <person name="Widiez T."/>
            <person name="Wong G.K."/>
            <person name="Wymore A."/>
            <person name="Zhang Y."/>
            <person name="Zimmer A.D."/>
            <person name="Quatrano R.S."/>
            <person name="Mayer K.F.X."/>
            <person name="Goodstein D."/>
            <person name="Casacuberta J.M."/>
            <person name="Vandepoele K."/>
            <person name="Reski R."/>
            <person name="Cuming A.C."/>
            <person name="Tuskan G.A."/>
            <person name="Maumus F."/>
            <person name="Salse J."/>
            <person name="Schmutz J."/>
            <person name="Rensing S.A."/>
        </authorList>
    </citation>
    <scope>NUCLEOTIDE SEQUENCE [LARGE SCALE GENOMIC DNA]</scope>
    <source>
        <strain evidence="3 4">cv. Gransden 2004</strain>
    </source>
</reference>
<name>A0A2K1JRT4_PHYPA</name>
<reference evidence="3" key="3">
    <citation type="submission" date="2020-12" db="UniProtKB">
        <authorList>
            <consortium name="EnsemblPlants"/>
        </authorList>
    </citation>
    <scope>IDENTIFICATION</scope>
</reference>
<dbReference type="FunCoup" id="A0A2K1JRT4">
    <property type="interactions" value="834"/>
</dbReference>
<organism evidence="2">
    <name type="scientific">Physcomitrium patens</name>
    <name type="common">Spreading-leaved earth moss</name>
    <name type="synonym">Physcomitrella patens</name>
    <dbReference type="NCBI Taxonomy" id="3218"/>
    <lineage>
        <taxon>Eukaryota</taxon>
        <taxon>Viridiplantae</taxon>
        <taxon>Streptophyta</taxon>
        <taxon>Embryophyta</taxon>
        <taxon>Bryophyta</taxon>
        <taxon>Bryophytina</taxon>
        <taxon>Bryopsida</taxon>
        <taxon>Funariidae</taxon>
        <taxon>Funariales</taxon>
        <taxon>Funariaceae</taxon>
        <taxon>Physcomitrium</taxon>
    </lineage>
</organism>
<sequence>MAQHGAFNPGSTSQTPGSLSWVPLIVSALVVAHLFALAFWIYKLASDKPEERRKVH</sequence>
<feature type="transmembrane region" description="Helical" evidence="1">
    <location>
        <begin position="20"/>
        <end position="42"/>
    </location>
</feature>
<keyword evidence="1" id="KW-1133">Transmembrane helix</keyword>
<dbReference type="OMA" id="MANPQHI"/>
<keyword evidence="1" id="KW-0472">Membrane</keyword>
<dbReference type="PaxDb" id="3218-PP1S118_163V6.1"/>
<dbReference type="Gramene" id="Pp3c12_22870V3.2">
    <property type="protein sequence ID" value="Pp3c12_22870V3.2"/>
    <property type="gene ID" value="Pp3c12_22870"/>
</dbReference>
<evidence type="ECO:0008006" key="5">
    <source>
        <dbReference type="Google" id="ProtNLM"/>
    </source>
</evidence>
<reference evidence="2 4" key="1">
    <citation type="journal article" date="2008" name="Science">
        <title>The Physcomitrella genome reveals evolutionary insights into the conquest of land by plants.</title>
        <authorList>
            <person name="Rensing S."/>
            <person name="Lang D."/>
            <person name="Zimmer A."/>
            <person name="Terry A."/>
            <person name="Salamov A."/>
            <person name="Shapiro H."/>
            <person name="Nishiyama T."/>
            <person name="Perroud P.-F."/>
            <person name="Lindquist E."/>
            <person name="Kamisugi Y."/>
            <person name="Tanahashi T."/>
            <person name="Sakakibara K."/>
            <person name="Fujita T."/>
            <person name="Oishi K."/>
            <person name="Shin-I T."/>
            <person name="Kuroki Y."/>
            <person name="Toyoda A."/>
            <person name="Suzuki Y."/>
            <person name="Hashimoto A."/>
            <person name="Yamaguchi K."/>
            <person name="Sugano A."/>
            <person name="Kohara Y."/>
            <person name="Fujiyama A."/>
            <person name="Anterola A."/>
            <person name="Aoki S."/>
            <person name="Ashton N."/>
            <person name="Barbazuk W.B."/>
            <person name="Barker E."/>
            <person name="Bennetzen J."/>
            <person name="Bezanilla M."/>
            <person name="Blankenship R."/>
            <person name="Cho S.H."/>
            <person name="Dutcher S."/>
            <person name="Estelle M."/>
            <person name="Fawcett J.A."/>
            <person name="Gundlach H."/>
            <person name="Hanada K."/>
            <person name="Heyl A."/>
            <person name="Hicks K.A."/>
            <person name="Hugh J."/>
            <person name="Lohr M."/>
            <person name="Mayer K."/>
            <person name="Melkozernov A."/>
            <person name="Murata T."/>
            <person name="Nelson D."/>
            <person name="Pils B."/>
            <person name="Prigge M."/>
            <person name="Reiss B."/>
            <person name="Renner T."/>
            <person name="Rombauts S."/>
            <person name="Rushton P."/>
            <person name="Sanderfoot A."/>
            <person name="Schween G."/>
            <person name="Shiu S.-H."/>
            <person name="Stueber K."/>
            <person name="Theodoulou F.L."/>
            <person name="Tu H."/>
            <person name="Van de Peer Y."/>
            <person name="Verrier P.J."/>
            <person name="Waters E."/>
            <person name="Wood A."/>
            <person name="Yang L."/>
            <person name="Cove D."/>
            <person name="Cuming A."/>
            <person name="Hasebe M."/>
            <person name="Lucas S."/>
            <person name="Mishler D.B."/>
            <person name="Reski R."/>
            <person name="Grigoriev I."/>
            <person name="Quatrano R.S."/>
            <person name="Boore J.L."/>
        </authorList>
    </citation>
    <scope>NUCLEOTIDE SEQUENCE [LARGE SCALE GENOMIC DNA]</scope>
    <source>
        <strain evidence="3 4">cv. Gransden 2004</strain>
    </source>
</reference>
<proteinExistence type="predicted"/>